<dbReference type="RefSeq" id="WP_008724269.1">
    <property type="nucleotide sequence ID" value="NZ_JH994111.1"/>
</dbReference>
<reference evidence="2 3" key="1">
    <citation type="submission" date="2012-07" db="EMBL/GenBank/DDBJ databases">
        <title>Genome sequence of Brachyspira sp. 30446, isolated from a pig with mucohaemorrhagic colitis.</title>
        <authorList>
            <person name="Rubin J.E."/>
            <person name="Fernando C."/>
            <person name="Harding J.C.S."/>
            <person name="Hill J.E."/>
        </authorList>
    </citation>
    <scope>NUCLEOTIDE SEQUENCE [LARGE SCALE GENOMIC DNA]</scope>
    <source>
        <strain evidence="2 3">30446</strain>
    </source>
</reference>
<dbReference type="EMBL" id="ALNZ01000026">
    <property type="protein sequence ID" value="EKV56998.1"/>
    <property type="molecule type" value="Genomic_DNA"/>
</dbReference>
<sequence>MKNNKEIIDNKDSSNNDKLPPEMIEEINDFLSISGSFNPLVNKITDKNISEMTELHNKHDERVFNDKKNQRFHNILIMIALLIFFLVVMILFKNNTAFLEKILPLIISFAIGCFGGYGYGYYKKDRDSKN</sequence>
<gene>
    <name evidence="2" type="ORF">A966_08164</name>
</gene>
<keyword evidence="1" id="KW-1133">Transmembrane helix</keyword>
<comment type="caution">
    <text evidence="2">The sequence shown here is derived from an EMBL/GenBank/DDBJ whole genome shotgun (WGS) entry which is preliminary data.</text>
</comment>
<evidence type="ECO:0008006" key="4">
    <source>
        <dbReference type="Google" id="ProtNLM"/>
    </source>
</evidence>
<protein>
    <recommendedName>
        <fullName evidence="4">DUF2335 domain-containing protein</fullName>
    </recommendedName>
</protein>
<dbReference type="OrthoDB" id="9918787at2"/>
<evidence type="ECO:0000313" key="3">
    <source>
        <dbReference type="Proteomes" id="UP000011663"/>
    </source>
</evidence>
<keyword evidence="1" id="KW-0812">Transmembrane</keyword>
<dbReference type="Proteomes" id="UP000011663">
    <property type="component" value="Unassembled WGS sequence"/>
</dbReference>
<name>A0A2U4EVR3_9SPIR</name>
<accession>A0A2U4EVR3</accession>
<feature type="transmembrane region" description="Helical" evidence="1">
    <location>
        <begin position="72"/>
        <end position="90"/>
    </location>
</feature>
<organism evidence="2 3">
    <name type="scientific">Brachyspira hampsonii 30446</name>
    <dbReference type="NCBI Taxonomy" id="1289135"/>
    <lineage>
        <taxon>Bacteria</taxon>
        <taxon>Pseudomonadati</taxon>
        <taxon>Spirochaetota</taxon>
        <taxon>Spirochaetia</taxon>
        <taxon>Brachyspirales</taxon>
        <taxon>Brachyspiraceae</taxon>
        <taxon>Brachyspira</taxon>
    </lineage>
</organism>
<evidence type="ECO:0000256" key="1">
    <source>
        <dbReference type="SAM" id="Phobius"/>
    </source>
</evidence>
<dbReference type="STRING" id="1289135.A966_08164"/>
<feature type="transmembrane region" description="Helical" evidence="1">
    <location>
        <begin position="102"/>
        <end position="122"/>
    </location>
</feature>
<dbReference type="GeneID" id="66488050"/>
<dbReference type="AlphaFoldDB" id="A0A2U4EVR3"/>
<evidence type="ECO:0000313" key="2">
    <source>
        <dbReference type="EMBL" id="EKV56998.1"/>
    </source>
</evidence>
<keyword evidence="1" id="KW-0472">Membrane</keyword>
<proteinExistence type="predicted"/>